<sequence length="280" mass="31577">MLRIMAPSHNISYPYMLNCKNIYYRRMPETDNNNNNYNSRCHCISSWSYLPSSTSSSSSSSSSSSLSSSVCCTSQHVTRHFSTIPLLSWTTAYRILTITLLIDILSTSPVLCVDPKFDPSTRMRLVLVPSDAQVGSVIYRLRATDEEFDYPLTFELVSDASSSTINIESLPCTKYNSVCQANVVLQRRLEPGRYYDFQVSVKDTKGGMATQLCSITATNFTTPHDLIFPHKPGIIMIPEVSKPFTKENKKTIVRPSYGTQCTMQLQLQLQLYSCYKSIRS</sequence>
<keyword evidence="2" id="KW-1185">Reference proteome</keyword>
<proteinExistence type="predicted"/>
<evidence type="ECO:0000313" key="2">
    <source>
        <dbReference type="Proteomes" id="UP000078200"/>
    </source>
</evidence>
<name>A0A1A9UX48_GLOAU</name>
<protein>
    <recommendedName>
        <fullName evidence="3">Cadherin domain-containing protein</fullName>
    </recommendedName>
</protein>
<dbReference type="STRING" id="7395.A0A1A9UX48"/>
<dbReference type="VEuPathDB" id="VectorBase:GAUT018658"/>
<reference evidence="1" key="1">
    <citation type="submission" date="2020-05" db="UniProtKB">
        <authorList>
            <consortium name="EnsemblMetazoa"/>
        </authorList>
    </citation>
    <scope>IDENTIFICATION</scope>
    <source>
        <strain evidence="1">TTRI</strain>
    </source>
</reference>
<dbReference type="AlphaFoldDB" id="A0A1A9UX48"/>
<evidence type="ECO:0008006" key="3">
    <source>
        <dbReference type="Google" id="ProtNLM"/>
    </source>
</evidence>
<organism evidence="1 2">
    <name type="scientific">Glossina austeni</name>
    <name type="common">Savannah tsetse fly</name>
    <dbReference type="NCBI Taxonomy" id="7395"/>
    <lineage>
        <taxon>Eukaryota</taxon>
        <taxon>Metazoa</taxon>
        <taxon>Ecdysozoa</taxon>
        <taxon>Arthropoda</taxon>
        <taxon>Hexapoda</taxon>
        <taxon>Insecta</taxon>
        <taxon>Pterygota</taxon>
        <taxon>Neoptera</taxon>
        <taxon>Endopterygota</taxon>
        <taxon>Diptera</taxon>
        <taxon>Brachycera</taxon>
        <taxon>Muscomorpha</taxon>
        <taxon>Hippoboscoidea</taxon>
        <taxon>Glossinidae</taxon>
        <taxon>Glossina</taxon>
    </lineage>
</organism>
<dbReference type="EnsemblMetazoa" id="GAUT018658-RA">
    <property type="protein sequence ID" value="GAUT018658-PA"/>
    <property type="gene ID" value="GAUT018658"/>
</dbReference>
<accession>A0A1A9UX48</accession>
<dbReference type="Proteomes" id="UP000078200">
    <property type="component" value="Unassembled WGS sequence"/>
</dbReference>
<evidence type="ECO:0000313" key="1">
    <source>
        <dbReference type="EnsemblMetazoa" id="GAUT018658-PA"/>
    </source>
</evidence>
<dbReference type="Gene3D" id="2.60.40.60">
    <property type="entry name" value="Cadherins"/>
    <property type="match status" value="1"/>
</dbReference>